<dbReference type="Gene3D" id="4.10.240.10">
    <property type="entry name" value="Zn(2)-C6 fungal-type DNA-binding domain"/>
    <property type="match status" value="1"/>
</dbReference>
<dbReference type="InterPro" id="IPR001138">
    <property type="entry name" value="Zn2Cys6_DnaBD"/>
</dbReference>
<comment type="caution">
    <text evidence="5">The sequence shown here is derived from an EMBL/GenBank/DDBJ whole genome shotgun (WGS) entry which is preliminary data.</text>
</comment>
<name>A0A9N9ZG65_9HYPO</name>
<dbReference type="InterPro" id="IPR007219">
    <property type="entry name" value="XnlR_reg_dom"/>
</dbReference>
<dbReference type="PANTHER" id="PTHR31001">
    <property type="entry name" value="UNCHARACTERIZED TRANSCRIPTIONAL REGULATORY PROTEIN"/>
    <property type="match status" value="1"/>
</dbReference>
<gene>
    <name evidence="5" type="ORF">CSOL1703_00016735</name>
</gene>
<comment type="subcellular location">
    <subcellularLocation>
        <location evidence="1">Nucleus</location>
    </subcellularLocation>
</comment>
<dbReference type="Pfam" id="PF04082">
    <property type="entry name" value="Fungal_trans"/>
    <property type="match status" value="1"/>
</dbReference>
<feature type="domain" description="Zn(2)-C6 fungal-type" evidence="4">
    <location>
        <begin position="12"/>
        <end position="43"/>
    </location>
</feature>
<dbReference type="PANTHER" id="PTHR31001:SF90">
    <property type="entry name" value="CENTROMERE DNA-BINDING PROTEIN COMPLEX CBF3 SUBUNIT B"/>
    <property type="match status" value="1"/>
</dbReference>
<dbReference type="GO" id="GO:0000981">
    <property type="term" value="F:DNA-binding transcription factor activity, RNA polymerase II-specific"/>
    <property type="evidence" value="ECO:0007669"/>
    <property type="project" value="InterPro"/>
</dbReference>
<dbReference type="PROSITE" id="PS50048">
    <property type="entry name" value="ZN2_CY6_FUNGAL_2"/>
    <property type="match status" value="1"/>
</dbReference>
<keyword evidence="6" id="KW-1185">Reference proteome</keyword>
<dbReference type="Proteomes" id="UP000775872">
    <property type="component" value="Unassembled WGS sequence"/>
</dbReference>
<protein>
    <recommendedName>
        <fullName evidence="4">Zn(2)-C6 fungal-type domain-containing protein</fullName>
    </recommendedName>
</protein>
<dbReference type="InterPro" id="IPR036864">
    <property type="entry name" value="Zn2-C6_fun-type_DNA-bd_sf"/>
</dbReference>
<dbReference type="PROSITE" id="PS00463">
    <property type="entry name" value="ZN2_CY6_FUNGAL_1"/>
    <property type="match status" value="1"/>
</dbReference>
<organism evidence="5 6">
    <name type="scientific">Clonostachys solani</name>
    <dbReference type="NCBI Taxonomy" id="160281"/>
    <lineage>
        <taxon>Eukaryota</taxon>
        <taxon>Fungi</taxon>
        <taxon>Dikarya</taxon>
        <taxon>Ascomycota</taxon>
        <taxon>Pezizomycotina</taxon>
        <taxon>Sordariomycetes</taxon>
        <taxon>Hypocreomycetidae</taxon>
        <taxon>Hypocreales</taxon>
        <taxon>Bionectriaceae</taxon>
        <taxon>Clonostachys</taxon>
    </lineage>
</organism>
<keyword evidence="2" id="KW-0479">Metal-binding</keyword>
<proteinExistence type="predicted"/>
<dbReference type="OrthoDB" id="1747771at2759"/>
<dbReference type="GO" id="GO:0008270">
    <property type="term" value="F:zinc ion binding"/>
    <property type="evidence" value="ECO:0007669"/>
    <property type="project" value="InterPro"/>
</dbReference>
<dbReference type="CDD" id="cd00067">
    <property type="entry name" value="GAL4"/>
    <property type="match status" value="1"/>
</dbReference>
<dbReference type="GO" id="GO:0003677">
    <property type="term" value="F:DNA binding"/>
    <property type="evidence" value="ECO:0007669"/>
    <property type="project" value="InterPro"/>
</dbReference>
<dbReference type="EMBL" id="CABFOC020000051">
    <property type="protein sequence ID" value="CAH0054665.1"/>
    <property type="molecule type" value="Genomic_DNA"/>
</dbReference>
<dbReference type="AlphaFoldDB" id="A0A9N9ZG65"/>
<evidence type="ECO:0000313" key="6">
    <source>
        <dbReference type="Proteomes" id="UP000775872"/>
    </source>
</evidence>
<evidence type="ECO:0000256" key="1">
    <source>
        <dbReference type="ARBA" id="ARBA00004123"/>
    </source>
</evidence>
<dbReference type="InterPro" id="IPR050613">
    <property type="entry name" value="Sec_Metabolite_Reg"/>
</dbReference>
<evidence type="ECO:0000256" key="2">
    <source>
        <dbReference type="ARBA" id="ARBA00022723"/>
    </source>
</evidence>
<evidence type="ECO:0000313" key="5">
    <source>
        <dbReference type="EMBL" id="CAH0054665.1"/>
    </source>
</evidence>
<evidence type="ECO:0000259" key="4">
    <source>
        <dbReference type="PROSITE" id="PS50048"/>
    </source>
</evidence>
<dbReference type="GO" id="GO:0005634">
    <property type="term" value="C:nucleus"/>
    <property type="evidence" value="ECO:0007669"/>
    <property type="project" value="UniProtKB-SubCell"/>
</dbReference>
<dbReference type="GO" id="GO:0006351">
    <property type="term" value="P:DNA-templated transcription"/>
    <property type="evidence" value="ECO:0007669"/>
    <property type="project" value="InterPro"/>
</dbReference>
<dbReference type="CDD" id="cd12148">
    <property type="entry name" value="fungal_TF_MHR"/>
    <property type="match status" value="1"/>
</dbReference>
<dbReference type="SUPFAM" id="SSF57701">
    <property type="entry name" value="Zn2/Cys6 DNA-binding domain"/>
    <property type="match status" value="1"/>
</dbReference>
<reference evidence="5" key="1">
    <citation type="submission" date="2021-10" db="EMBL/GenBank/DDBJ databases">
        <authorList>
            <person name="Piombo E."/>
        </authorList>
    </citation>
    <scope>NUCLEOTIDE SEQUENCE</scope>
</reference>
<keyword evidence="3" id="KW-0539">Nucleus</keyword>
<sequence>MAFRTTQRAPRSCFACSSRKVKCDKNVPCSTCIKRGQADACAREMVIVRGAVTTWTDAPDLLTYDELKDENQRLRDEIELLKRQQVSISPASRGEKLRRSLGNDDELEKRLWKLVSASSPPSPMATDWGSILMPSRQCSEQLVEFDRIWNSWVHYALEYPSFEIECDEFYAELEKGGALEEYDPAWLAVYFAVLSAALLMMAEDEATRVFLPQGEPTAFFSRILHLSSIAQCSIGFDQRRAGKMWYDASIFCLHRSDFMRTRSIRSVQAVAILGMCFNNWGDSDLDVHLWSCALRIAQTISLHDPPSSTTNILSAEGQRRLWWTLMIVEWMRVPYQIPQVDEVDFDMSLPVSTMTPDENMHVDPVHYHIFMARAATAYYRFCVAIRAAVKPVEEAVRKADEELAEVINTLPEYLKPDNSGSEHVRQLEEAHPWVKWQRFDVTVVLLHLRVRISRALQAQWQAEPQRYSWAKTISVTSAMSVIWINHNWDQPASMRKQWALSFHVFVAATLLLREHQTVPDDQNEAYWDSMNTALYLLDQVKDQSAVAQQAAVILRAEINKE</sequence>
<dbReference type="SMART" id="SM00066">
    <property type="entry name" value="GAL4"/>
    <property type="match status" value="1"/>
</dbReference>
<evidence type="ECO:0000256" key="3">
    <source>
        <dbReference type="ARBA" id="ARBA00023242"/>
    </source>
</evidence>
<dbReference type="Pfam" id="PF00172">
    <property type="entry name" value="Zn_clus"/>
    <property type="match status" value="1"/>
</dbReference>
<accession>A0A9N9ZG65</accession>